<keyword evidence="3" id="KW-1185">Reference proteome</keyword>
<dbReference type="EMBL" id="SMFK01000004">
    <property type="protein sequence ID" value="TDD97395.1"/>
    <property type="molecule type" value="Genomic_DNA"/>
</dbReference>
<organism evidence="2 3">
    <name type="scientific">Flavobacterium cellulosilyticum</name>
    <dbReference type="NCBI Taxonomy" id="2541731"/>
    <lineage>
        <taxon>Bacteria</taxon>
        <taxon>Pseudomonadati</taxon>
        <taxon>Bacteroidota</taxon>
        <taxon>Flavobacteriia</taxon>
        <taxon>Flavobacteriales</taxon>
        <taxon>Flavobacteriaceae</taxon>
        <taxon>Flavobacterium</taxon>
    </lineage>
</organism>
<evidence type="ECO:0000313" key="2">
    <source>
        <dbReference type="EMBL" id="TDD97395.1"/>
    </source>
</evidence>
<dbReference type="Proteomes" id="UP000295479">
    <property type="component" value="Unassembled WGS sequence"/>
</dbReference>
<evidence type="ECO:0000313" key="3">
    <source>
        <dbReference type="Proteomes" id="UP000295479"/>
    </source>
</evidence>
<dbReference type="AlphaFoldDB" id="A0A4R5CD44"/>
<feature type="region of interest" description="Disordered" evidence="1">
    <location>
        <begin position="31"/>
        <end position="66"/>
    </location>
</feature>
<reference evidence="2 3" key="1">
    <citation type="submission" date="2019-03" db="EMBL/GenBank/DDBJ databases">
        <title>Flavobacterium AR-3-4 sp. nov. isolated from arctic soil.</title>
        <authorList>
            <person name="Chaudhary D.K."/>
        </authorList>
    </citation>
    <scope>NUCLEOTIDE SEQUENCE [LARGE SCALE GENOMIC DNA]</scope>
    <source>
        <strain evidence="2 3">AR-3-4</strain>
    </source>
</reference>
<feature type="compositionally biased region" description="Polar residues" evidence="1">
    <location>
        <begin position="53"/>
        <end position="66"/>
    </location>
</feature>
<accession>A0A4R5CD44</accession>
<name>A0A4R5CD44_9FLAO</name>
<comment type="caution">
    <text evidence="2">The sequence shown here is derived from an EMBL/GenBank/DDBJ whole genome shotgun (WGS) entry which is preliminary data.</text>
</comment>
<protein>
    <submittedName>
        <fullName evidence="2">Uncharacterized protein</fullName>
    </submittedName>
</protein>
<sequence>MAILNGYIKNTLKNYNWNGNKNHLILSFRSNTNKREQLKEIPAKTKRSVSAKPMTNKTNQDSYETN</sequence>
<gene>
    <name evidence="2" type="ORF">E0F76_08790</name>
</gene>
<feature type="compositionally biased region" description="Basic and acidic residues" evidence="1">
    <location>
        <begin position="33"/>
        <end position="43"/>
    </location>
</feature>
<proteinExistence type="predicted"/>
<evidence type="ECO:0000256" key="1">
    <source>
        <dbReference type="SAM" id="MobiDB-lite"/>
    </source>
</evidence>